<dbReference type="OrthoDB" id="5590091at2759"/>
<comment type="caution">
    <text evidence="1">The sequence shown here is derived from an EMBL/GenBank/DDBJ whole genome shotgun (WGS) entry which is preliminary data.</text>
</comment>
<name>A0A1X2IPT8_9FUNG</name>
<dbReference type="AlphaFoldDB" id="A0A1X2IPT8"/>
<protein>
    <submittedName>
        <fullName evidence="1">Uncharacterized protein</fullName>
    </submittedName>
</protein>
<proteinExistence type="predicted"/>
<evidence type="ECO:0000313" key="2">
    <source>
        <dbReference type="Proteomes" id="UP000193560"/>
    </source>
</evidence>
<dbReference type="EMBL" id="MCGE01000006">
    <property type="protein sequence ID" value="ORZ20291.1"/>
    <property type="molecule type" value="Genomic_DNA"/>
</dbReference>
<sequence length="142" mass="16238">MRMMMDRLPILEDSVDLLAEDILNKLKTRSCVRGLTGVAKIMIKIRTGHVYCFDQLIQQEEIDSSVDGQRQLPHSITPDMMDFFQQFPLFLDTTIYLEPKSNSHLGSPLDMDDSIPVLLSIENISTNPSDPYYLFENISLIV</sequence>
<accession>A0A1X2IPT8</accession>
<organism evidence="1 2">
    <name type="scientific">Absidia repens</name>
    <dbReference type="NCBI Taxonomy" id="90262"/>
    <lineage>
        <taxon>Eukaryota</taxon>
        <taxon>Fungi</taxon>
        <taxon>Fungi incertae sedis</taxon>
        <taxon>Mucoromycota</taxon>
        <taxon>Mucoromycotina</taxon>
        <taxon>Mucoromycetes</taxon>
        <taxon>Mucorales</taxon>
        <taxon>Cunninghamellaceae</taxon>
        <taxon>Absidia</taxon>
    </lineage>
</organism>
<dbReference type="Proteomes" id="UP000193560">
    <property type="component" value="Unassembled WGS sequence"/>
</dbReference>
<reference evidence="1 2" key="1">
    <citation type="submission" date="2016-07" db="EMBL/GenBank/DDBJ databases">
        <title>Pervasive Adenine N6-methylation of Active Genes in Fungi.</title>
        <authorList>
            <consortium name="DOE Joint Genome Institute"/>
            <person name="Mondo S.J."/>
            <person name="Dannebaum R.O."/>
            <person name="Kuo R.C."/>
            <person name="Labutti K."/>
            <person name="Haridas S."/>
            <person name="Kuo A."/>
            <person name="Salamov A."/>
            <person name="Ahrendt S.R."/>
            <person name="Lipzen A."/>
            <person name="Sullivan W."/>
            <person name="Andreopoulos W.B."/>
            <person name="Clum A."/>
            <person name="Lindquist E."/>
            <person name="Daum C."/>
            <person name="Ramamoorthy G.K."/>
            <person name="Gryganskyi A."/>
            <person name="Culley D."/>
            <person name="Magnuson J.K."/>
            <person name="James T.Y."/>
            <person name="O'Malley M.A."/>
            <person name="Stajich J.E."/>
            <person name="Spatafora J.W."/>
            <person name="Visel A."/>
            <person name="Grigoriev I.V."/>
        </authorList>
    </citation>
    <scope>NUCLEOTIDE SEQUENCE [LARGE SCALE GENOMIC DNA]</scope>
    <source>
        <strain evidence="1 2">NRRL 1336</strain>
    </source>
</reference>
<gene>
    <name evidence="1" type="ORF">BCR42DRAFT_205359</name>
</gene>
<keyword evidence="2" id="KW-1185">Reference proteome</keyword>
<evidence type="ECO:0000313" key="1">
    <source>
        <dbReference type="EMBL" id="ORZ20291.1"/>
    </source>
</evidence>